<feature type="domain" description="Right handed beta helix" evidence="1">
    <location>
        <begin position="33"/>
        <end position="201"/>
    </location>
</feature>
<dbReference type="EMBL" id="JARBJD010000167">
    <property type="protein sequence ID" value="KAK2948888.1"/>
    <property type="molecule type" value="Genomic_DNA"/>
</dbReference>
<gene>
    <name evidence="2" type="ORF">BLNAU_16231</name>
</gene>
<evidence type="ECO:0000313" key="3">
    <source>
        <dbReference type="Proteomes" id="UP001281761"/>
    </source>
</evidence>
<dbReference type="Pfam" id="PF13229">
    <property type="entry name" value="Beta_helix"/>
    <property type="match status" value="1"/>
</dbReference>
<accession>A0ABQ9XC98</accession>
<dbReference type="Proteomes" id="UP001281761">
    <property type="component" value="Unassembled WGS sequence"/>
</dbReference>
<dbReference type="InterPro" id="IPR039448">
    <property type="entry name" value="Beta_helix"/>
</dbReference>
<keyword evidence="3" id="KW-1185">Reference proteome</keyword>
<dbReference type="SUPFAM" id="SSF51126">
    <property type="entry name" value="Pectin lyase-like"/>
    <property type="match status" value="1"/>
</dbReference>
<evidence type="ECO:0000259" key="1">
    <source>
        <dbReference type="Pfam" id="PF13229"/>
    </source>
</evidence>
<reference evidence="2 3" key="1">
    <citation type="journal article" date="2022" name="bioRxiv">
        <title>Genomics of Preaxostyla Flagellates Illuminates Evolutionary Transitions and the Path Towards Mitochondrial Loss.</title>
        <authorList>
            <person name="Novak L.V.F."/>
            <person name="Treitli S.C."/>
            <person name="Pyrih J."/>
            <person name="Halakuc P."/>
            <person name="Pipaliya S.V."/>
            <person name="Vacek V."/>
            <person name="Brzon O."/>
            <person name="Soukal P."/>
            <person name="Eme L."/>
            <person name="Dacks J.B."/>
            <person name="Karnkowska A."/>
            <person name="Elias M."/>
            <person name="Hampl V."/>
        </authorList>
    </citation>
    <scope>NUCLEOTIDE SEQUENCE [LARGE SCALE GENOMIC DNA]</scope>
    <source>
        <strain evidence="2">NAU3</strain>
        <tissue evidence="2">Gut</tissue>
    </source>
</reference>
<organism evidence="2 3">
    <name type="scientific">Blattamonas nauphoetae</name>
    <dbReference type="NCBI Taxonomy" id="2049346"/>
    <lineage>
        <taxon>Eukaryota</taxon>
        <taxon>Metamonada</taxon>
        <taxon>Preaxostyla</taxon>
        <taxon>Oxymonadida</taxon>
        <taxon>Blattamonas</taxon>
    </lineage>
</organism>
<protein>
    <recommendedName>
        <fullName evidence="1">Right handed beta helix domain-containing protein</fullName>
    </recommendedName>
</protein>
<sequence length="1279" mass="135878">MRGEEDGDDGNRRAMVTVCLKKVRKVWIVVSVASSSLTVMKCSFHKCTCTGNGDDGGAIFANYQASMKLPVSISDSSFTECTALGGGSSCGGAAFISYPSSITIENCFFEQCKTDNLGTLYLNNAPVTLSNCAFLMSSATRYAGGMGIVGTYSIDLEYLQFRDCSSAATPEGKDLSFNSLTSSQITSEMIRFCDSTSGSPNVFFLKDSVSYSSLVPQISSTISVTSLSVVLSETQAVVTVSTESAIKGSMGILLDGSNVPRLVHVVFGSGETTSSTGQATISSGASGMLPNAIYIPRSAAIVGHDISLPPFVTEAQATLLDPNTTEIVVRGKNLVDGSFWMEVWKGSIKWNISLEWEDSTSLKGTAPLYPSNADGRLDWSTEYEVSTVGWKPEGQQSEEEVNLSGRIMFTTPDEPARIEGVDCRLNGARDQAVVELGGVQLISLGQTVVLLGDSGEISSSGPIFDVTSTKCFVRLLIGEEEDSTHVIFGGRYRVVSVGWGDDKIVVNGNLFVDIPLAPTITKIVVPQSISSSSFVLSVEGTDLPSGSTFEVVLNSSHSFSVTYSSNTAGTSSPIAIGGAGQLKYDTQYTLSSVTLNEDGKEDEHILFSISSFTTPAGPTLSSLSCSLDPSDPDFFILSLTTSLMPSEDFILVVTNTESSSDIVSITVPSTSLASGSLRVEVYNTTDSLRYDSSYSVSSMTSSASSVVAVVSAQPFVTPGSPARIVKVESDLGGESEKSAIVKISGVSLVGEKTFTLSLARIISETELSEVEVEISGTLSGDLSSTSHTLTVLIFDNRDSPLAYGCSYRVTDFKVPGMPSKVDEKVNFSVPDEPPRIASLSKRMLNKERTKMAIVMIGRALKSGLGKVGLLSEVGIIDSLNEVVVMNETHSTAEFAVGQEETSNRLKFGAEYTLLRSASCYVKLSGTDLVIGNALNVTLNNSLSFIATVTSEAEAKSVELQIGLPTTLQYNTKYTITSIEAMNEEDGVTFFDSAISHTTGSPPPPTVTRMESEFVDGRKSCLIRLTGNNLQQDTTHELTLNTSIKLNVTFTTSTEGISNKVSIGESGILKYSLTYAITSLEPTNTEDGSILFDPSLSFTTGDGIVEVIVSEGGSDRTDECGSLSAPCGSIAIGWDAGTEEGSEEVILLILSSGRFGNHVLVGQKKLEIRGLLERESRVEVEEGVGREGKEDGTVEVAGGSLQMMSLTLRLPRPSLFGEKKAGSVVSGFGECVFEGVDVTHSSKSQKQIVSLTTLTMLKTASLHFVGLSRKTGRKIVMSCH</sequence>
<evidence type="ECO:0000313" key="2">
    <source>
        <dbReference type="EMBL" id="KAK2948888.1"/>
    </source>
</evidence>
<name>A0ABQ9XC98_9EUKA</name>
<proteinExistence type="predicted"/>
<comment type="caution">
    <text evidence="2">The sequence shown here is derived from an EMBL/GenBank/DDBJ whole genome shotgun (WGS) entry which is preliminary data.</text>
</comment>
<dbReference type="InterPro" id="IPR011050">
    <property type="entry name" value="Pectin_lyase_fold/virulence"/>
</dbReference>